<protein>
    <submittedName>
        <fullName evidence="2">Uncharacterized protein</fullName>
    </submittedName>
</protein>
<accession>A0A2Z4FPD1</accession>
<evidence type="ECO:0000256" key="1">
    <source>
        <dbReference type="SAM" id="MobiDB-lite"/>
    </source>
</evidence>
<proteinExistence type="predicted"/>
<feature type="region of interest" description="Disordered" evidence="1">
    <location>
        <begin position="56"/>
        <end position="96"/>
    </location>
</feature>
<gene>
    <name evidence="2" type="ORF">DN745_16730</name>
</gene>
<dbReference type="OrthoDB" id="647046at2"/>
<sequence length="307" mass="34164">MTRALRCFYFNGDADHITQILEDKMLSTKLRLSILLVLTLAIGAVACEKKQDNAAEEAVAQPAEEAAEEKPAEKPDPGAKADKAPHSSGIPGTMNQLEWDQDVPDVTVEVLSPKNDEVLESGKEVTLSFSVKNYRTGKEIGQHVHVIIDNEPYIAHYDANEPLVIKDLAPGTHTLRIFPARHYHLAIKKGDVFKTVVFHVEKKSDEFTFDPSKPYLTYSRPKGSYDAESAKQLLLDFYVSNMELGKDAKVQYTVNGKTAELDKWTPVLLDALPPGEHEVELKLVDMDGKPIVNGGFNHTKRTITIKE</sequence>
<reference evidence="2 3" key="1">
    <citation type="submission" date="2018-06" db="EMBL/GenBank/DDBJ databases">
        <title>Lujinxingia sediminis gen. nov. sp. nov., a new facultative anaerobic member of the class Deltaproteobacteria, and proposal of Lujinxingaceae fam. nov.</title>
        <authorList>
            <person name="Guo L.-Y."/>
            <person name="Li C.-M."/>
            <person name="Wang S."/>
            <person name="Du Z.-J."/>
        </authorList>
    </citation>
    <scope>NUCLEOTIDE SEQUENCE [LARGE SCALE GENOMIC DNA]</scope>
    <source>
        <strain evidence="2 3">FA350</strain>
    </source>
</reference>
<dbReference type="EMBL" id="CP030032">
    <property type="protein sequence ID" value="AWV90877.1"/>
    <property type="molecule type" value="Genomic_DNA"/>
</dbReference>
<dbReference type="Proteomes" id="UP000249799">
    <property type="component" value="Chromosome"/>
</dbReference>
<evidence type="ECO:0000313" key="2">
    <source>
        <dbReference type="EMBL" id="AWV90877.1"/>
    </source>
</evidence>
<dbReference type="KEGG" id="bsed:DN745_16730"/>
<keyword evidence="3" id="KW-1185">Reference proteome</keyword>
<organism evidence="2 3">
    <name type="scientific">Bradymonas sediminis</name>
    <dbReference type="NCBI Taxonomy" id="1548548"/>
    <lineage>
        <taxon>Bacteria</taxon>
        <taxon>Deltaproteobacteria</taxon>
        <taxon>Bradymonadales</taxon>
        <taxon>Bradymonadaceae</taxon>
        <taxon>Bradymonas</taxon>
    </lineage>
</organism>
<evidence type="ECO:0000313" key="3">
    <source>
        <dbReference type="Proteomes" id="UP000249799"/>
    </source>
</evidence>
<feature type="compositionally biased region" description="Basic and acidic residues" evidence="1">
    <location>
        <begin position="68"/>
        <end position="85"/>
    </location>
</feature>
<dbReference type="AlphaFoldDB" id="A0A2Z4FPD1"/>
<name>A0A2Z4FPD1_9DELT</name>